<protein>
    <submittedName>
        <fullName evidence="5">Uncharacterized protein</fullName>
    </submittedName>
</protein>
<dbReference type="Gene3D" id="1.10.600.10">
    <property type="entry name" value="Farnesyl Diphosphate Synthase"/>
    <property type="match status" value="1"/>
</dbReference>
<dbReference type="GO" id="GO:0008299">
    <property type="term" value="P:isoprenoid biosynthetic process"/>
    <property type="evidence" value="ECO:0007669"/>
    <property type="project" value="InterPro"/>
</dbReference>
<accession>A0A7J7FRD0</accession>
<proteinExistence type="inferred from homology"/>
<dbReference type="PANTHER" id="PTHR43281:SF28">
    <property type="entry name" value="GERANYLGERANYL PYROPHOSPHATE SYNTHASE, CHLOROPLASTIC-LIKE"/>
    <property type="match status" value="1"/>
</dbReference>
<dbReference type="GO" id="GO:0046872">
    <property type="term" value="F:metal ion binding"/>
    <property type="evidence" value="ECO:0007669"/>
    <property type="project" value="UniProtKB-KW"/>
</dbReference>
<sequence>MRYSLLAGGKCIRPILCIAACELVMIHTMSLIQDDLPSMDNDDLRRGKPTTHKVFGEATAVLAADSLLLYAFEHIATATTGVSPARILAGINEFSKDGAERLVIGQVLDIASCGKLGLGLYKKLREIERANISSVFLMCIATKWNLHYIGDVLQDKMMNQ</sequence>
<dbReference type="InterPro" id="IPR033749">
    <property type="entry name" value="Polyprenyl_synt_CS"/>
</dbReference>
<evidence type="ECO:0000256" key="3">
    <source>
        <dbReference type="ARBA" id="ARBA00022723"/>
    </source>
</evidence>
<dbReference type="EMBL" id="JACBKZ010000015">
    <property type="protein sequence ID" value="KAF5930825.1"/>
    <property type="molecule type" value="Genomic_DNA"/>
</dbReference>
<reference evidence="5 6" key="2">
    <citation type="submission" date="2020-07" db="EMBL/GenBank/DDBJ databases">
        <title>Genome assembly of wild tea tree DASZ reveals pedigree and selection history of tea varieties.</title>
        <authorList>
            <person name="Zhang W."/>
        </authorList>
    </citation>
    <scope>NUCLEOTIDE SEQUENCE [LARGE SCALE GENOMIC DNA]</scope>
    <source>
        <strain evidence="6">cv. G240</strain>
        <tissue evidence="5">Leaf</tissue>
    </source>
</reference>
<comment type="similarity">
    <text evidence="2">Belongs to the FPP/GGPP synthase family.</text>
</comment>
<dbReference type="InterPro" id="IPR000092">
    <property type="entry name" value="Polyprenyl_synt"/>
</dbReference>
<comment type="caution">
    <text evidence="5">The sequence shown here is derived from an EMBL/GenBank/DDBJ whole genome shotgun (WGS) entry which is preliminary data.</text>
</comment>
<dbReference type="Proteomes" id="UP000593564">
    <property type="component" value="Unassembled WGS sequence"/>
</dbReference>
<keyword evidence="3" id="KW-0479">Metal-binding</keyword>
<comment type="cofactor">
    <cofactor evidence="1">
        <name>Mg(2+)</name>
        <dbReference type="ChEBI" id="CHEBI:18420"/>
    </cofactor>
</comment>
<gene>
    <name evidence="5" type="ORF">HYC85_031698</name>
</gene>
<keyword evidence="4" id="KW-0460">Magnesium</keyword>
<evidence type="ECO:0000256" key="1">
    <source>
        <dbReference type="ARBA" id="ARBA00001946"/>
    </source>
</evidence>
<dbReference type="PANTHER" id="PTHR43281">
    <property type="entry name" value="FARNESYL DIPHOSPHATE SYNTHASE"/>
    <property type="match status" value="1"/>
</dbReference>
<dbReference type="GO" id="GO:0004311">
    <property type="term" value="F:geranylgeranyl diphosphate synthase activity"/>
    <property type="evidence" value="ECO:0007669"/>
    <property type="project" value="TreeGrafter"/>
</dbReference>
<name>A0A7J7FRD0_CAMSI</name>
<dbReference type="SUPFAM" id="SSF48576">
    <property type="entry name" value="Terpenoid synthases"/>
    <property type="match status" value="1"/>
</dbReference>
<evidence type="ECO:0000256" key="2">
    <source>
        <dbReference type="ARBA" id="ARBA00006706"/>
    </source>
</evidence>
<dbReference type="InterPro" id="IPR008949">
    <property type="entry name" value="Isoprenoid_synthase_dom_sf"/>
</dbReference>
<organism evidence="5 6">
    <name type="scientific">Camellia sinensis</name>
    <name type="common">Tea plant</name>
    <name type="synonym">Thea sinensis</name>
    <dbReference type="NCBI Taxonomy" id="4442"/>
    <lineage>
        <taxon>Eukaryota</taxon>
        <taxon>Viridiplantae</taxon>
        <taxon>Streptophyta</taxon>
        <taxon>Embryophyta</taxon>
        <taxon>Tracheophyta</taxon>
        <taxon>Spermatophyta</taxon>
        <taxon>Magnoliopsida</taxon>
        <taxon>eudicotyledons</taxon>
        <taxon>Gunneridae</taxon>
        <taxon>Pentapetalae</taxon>
        <taxon>asterids</taxon>
        <taxon>Ericales</taxon>
        <taxon>Theaceae</taxon>
        <taxon>Camellia</taxon>
    </lineage>
</organism>
<dbReference type="Pfam" id="PF00348">
    <property type="entry name" value="polyprenyl_synt"/>
    <property type="match status" value="1"/>
</dbReference>
<dbReference type="GO" id="GO:0005737">
    <property type="term" value="C:cytoplasm"/>
    <property type="evidence" value="ECO:0007669"/>
    <property type="project" value="UniProtKB-ARBA"/>
</dbReference>
<dbReference type="PROSITE" id="PS00723">
    <property type="entry name" value="POLYPRENYL_SYNTHASE_1"/>
    <property type="match status" value="1"/>
</dbReference>
<keyword evidence="6" id="KW-1185">Reference proteome</keyword>
<evidence type="ECO:0000313" key="5">
    <source>
        <dbReference type="EMBL" id="KAF5930825.1"/>
    </source>
</evidence>
<evidence type="ECO:0000313" key="6">
    <source>
        <dbReference type="Proteomes" id="UP000593564"/>
    </source>
</evidence>
<reference evidence="6" key="1">
    <citation type="journal article" date="2020" name="Nat. Commun.">
        <title>Genome assembly of wild tea tree DASZ reveals pedigree and selection history of tea varieties.</title>
        <authorList>
            <person name="Zhang W."/>
            <person name="Zhang Y."/>
            <person name="Qiu H."/>
            <person name="Guo Y."/>
            <person name="Wan H."/>
            <person name="Zhang X."/>
            <person name="Scossa F."/>
            <person name="Alseekh S."/>
            <person name="Zhang Q."/>
            <person name="Wang P."/>
            <person name="Xu L."/>
            <person name="Schmidt M.H."/>
            <person name="Jia X."/>
            <person name="Li D."/>
            <person name="Zhu A."/>
            <person name="Guo F."/>
            <person name="Chen W."/>
            <person name="Ni D."/>
            <person name="Usadel B."/>
            <person name="Fernie A.R."/>
            <person name="Wen W."/>
        </authorList>
    </citation>
    <scope>NUCLEOTIDE SEQUENCE [LARGE SCALE GENOMIC DNA]</scope>
    <source>
        <strain evidence="6">cv. G240</strain>
    </source>
</reference>
<evidence type="ECO:0000256" key="4">
    <source>
        <dbReference type="ARBA" id="ARBA00022842"/>
    </source>
</evidence>
<dbReference type="AlphaFoldDB" id="A0A7J7FRD0"/>